<feature type="domain" description="SMEK" evidence="1">
    <location>
        <begin position="10"/>
        <end position="146"/>
    </location>
</feature>
<comment type="caution">
    <text evidence="2">The sequence shown here is derived from an EMBL/GenBank/DDBJ whole genome shotgun (WGS) entry which is preliminary data.</text>
</comment>
<dbReference type="RefSeq" id="WP_065078586.1">
    <property type="nucleotide sequence ID" value="NZ_LROS01000023.1"/>
</dbReference>
<name>A0A1A6ARG4_9CLOT</name>
<keyword evidence="3" id="KW-1185">Reference proteome</keyword>
<dbReference type="NCBIfam" id="NF033859">
    <property type="entry name" value="SMEK_N"/>
    <property type="match status" value="1"/>
</dbReference>
<proteinExistence type="predicted"/>
<protein>
    <recommendedName>
        <fullName evidence="1">SMEK domain-containing protein</fullName>
    </recommendedName>
</protein>
<dbReference type="AlphaFoldDB" id="A0A1A6ARG4"/>
<reference evidence="2 3" key="1">
    <citation type="journal article" date="2012" name="Front. Microbiol.">
        <title>Draft Genome Sequence of the Virulent Strain 01-B526 of the Fish Pathogen Aeromonas salmonicida.</title>
        <authorList>
            <person name="Charette S.J."/>
            <person name="Brochu F."/>
            <person name="Boyle B."/>
            <person name="Filion G."/>
            <person name="Tanaka K.H."/>
            <person name="Derome N."/>
        </authorList>
    </citation>
    <scope>NUCLEOTIDE SEQUENCE [LARGE SCALE GENOMIC DNA]</scope>
    <source>
        <strain evidence="2 3">P11</strain>
    </source>
</reference>
<dbReference type="Pfam" id="PF21941">
    <property type="entry name" value="SMEK_N"/>
    <property type="match status" value="1"/>
</dbReference>
<evidence type="ECO:0000259" key="1">
    <source>
        <dbReference type="Pfam" id="PF21941"/>
    </source>
</evidence>
<organism evidence="2 3">
    <name type="scientific">Clostridium ragsdalei P11</name>
    <dbReference type="NCBI Taxonomy" id="1353534"/>
    <lineage>
        <taxon>Bacteria</taxon>
        <taxon>Bacillati</taxon>
        <taxon>Bacillota</taxon>
        <taxon>Clostridia</taxon>
        <taxon>Eubacteriales</taxon>
        <taxon>Clostridiaceae</taxon>
        <taxon>Clostridium</taxon>
    </lineage>
</organism>
<evidence type="ECO:0000313" key="2">
    <source>
        <dbReference type="EMBL" id="OBR92659.1"/>
    </source>
</evidence>
<accession>A0A1A6ARG4</accession>
<evidence type="ECO:0000313" key="3">
    <source>
        <dbReference type="Proteomes" id="UP000093954"/>
    </source>
</evidence>
<dbReference type="Proteomes" id="UP000093954">
    <property type="component" value="Unassembled WGS sequence"/>
</dbReference>
<sequence>MINSGRYINYIIEKLNIIRYELISKNKLNLTDDNIILENFIGNILNLTYSYSLINLNCKEKNFPGIDLGDESIGLGIQVTSDKSGKKVQKTLDKCIENKTYKKYNKLKIFILSEKQKAYSMSYNNELLEFNVTKDIFDFDDLYRDVLYVSTDVRRKICEYIDSEIINVMESLDADFYDQYDFKRLVKDIKKEEWVYSEKEKSYMIIINHFFGYIPFHVDVLEDNSIVIVGEKRYKDKVEIFANVAFDCKVLIS</sequence>
<dbReference type="PATRIC" id="fig|1353534.3.peg.2400"/>
<dbReference type="InterPro" id="IPR047740">
    <property type="entry name" value="SMEK_dom"/>
</dbReference>
<gene>
    <name evidence="2" type="ORF">CLRAG_23650</name>
</gene>
<dbReference type="EMBL" id="LROS01000023">
    <property type="protein sequence ID" value="OBR92659.1"/>
    <property type="molecule type" value="Genomic_DNA"/>
</dbReference>